<evidence type="ECO:0000313" key="13">
    <source>
        <dbReference type="Proteomes" id="UP000441208"/>
    </source>
</evidence>
<dbReference type="AlphaFoldDB" id="A0A6A3WLD6"/>
<feature type="compositionally biased region" description="Low complexity" evidence="1">
    <location>
        <begin position="1"/>
        <end position="14"/>
    </location>
</feature>
<dbReference type="Proteomes" id="UP000433483">
    <property type="component" value="Unassembled WGS sequence"/>
</dbReference>
<comment type="caution">
    <text evidence="5">The sequence shown here is derived from an EMBL/GenBank/DDBJ whole genome shotgun (WGS) entry which is preliminary data.</text>
</comment>
<dbReference type="EMBL" id="QXGC01001640">
    <property type="protein sequence ID" value="KAE9198863.1"/>
    <property type="molecule type" value="Genomic_DNA"/>
</dbReference>
<dbReference type="EMBL" id="QXGE01001644">
    <property type="protein sequence ID" value="KAE9290007.1"/>
    <property type="molecule type" value="Genomic_DNA"/>
</dbReference>
<accession>A0A6A3WLD6</accession>
<gene>
    <name evidence="8" type="ORF">PF001_g19782</name>
    <name evidence="7" type="ORF">PF002_g21767</name>
    <name evidence="6" type="ORF">PF004_g19427</name>
    <name evidence="5" type="ORF">PF005_g20586</name>
    <name evidence="3" type="ORF">PF007_g19755</name>
    <name evidence="2" type="ORF">PF009_g24089</name>
    <name evidence="4" type="ORF">PF010_g13986</name>
</gene>
<feature type="region of interest" description="Disordered" evidence="1">
    <location>
        <begin position="1"/>
        <end position="22"/>
    </location>
</feature>
<dbReference type="EMBL" id="QXGF01002203">
    <property type="protein sequence ID" value="KAE8925711.1"/>
    <property type="molecule type" value="Genomic_DNA"/>
</dbReference>
<reference evidence="9 10" key="1">
    <citation type="submission" date="2018-08" db="EMBL/GenBank/DDBJ databases">
        <title>Genomic investigation of the strawberry pathogen Phytophthora fragariae indicates pathogenicity is determined by transcriptional variation in three key races.</title>
        <authorList>
            <person name="Adams T.M."/>
            <person name="Armitage A.D."/>
            <person name="Sobczyk M.K."/>
            <person name="Bates H.J."/>
            <person name="Dunwell J.M."/>
            <person name="Nellist C.F."/>
            <person name="Harrison R.J."/>
        </authorList>
    </citation>
    <scope>NUCLEOTIDE SEQUENCE [LARGE SCALE GENOMIC DNA]</scope>
    <source>
        <strain evidence="8 11">A4</strain>
        <strain evidence="7 12">BC-1</strain>
        <strain evidence="6 14">BC-23</strain>
        <strain evidence="5 10">NOV-27</strain>
        <strain evidence="3 13">NOV-71</strain>
        <strain evidence="2 9">NOV-9</strain>
        <strain evidence="4 15">ONT-3</strain>
    </source>
</reference>
<evidence type="ECO:0000313" key="7">
    <source>
        <dbReference type="EMBL" id="KAE9200645.1"/>
    </source>
</evidence>
<evidence type="ECO:0000313" key="4">
    <source>
        <dbReference type="EMBL" id="KAE9102784.1"/>
    </source>
</evidence>
<dbReference type="Proteomes" id="UP000441208">
    <property type="component" value="Unassembled WGS sequence"/>
</dbReference>
<evidence type="ECO:0000256" key="1">
    <source>
        <dbReference type="SAM" id="MobiDB-lite"/>
    </source>
</evidence>
<dbReference type="PANTHER" id="PTHR37558:SF1">
    <property type="entry name" value="HTH CENPB-TYPE DOMAIN-CONTAINING PROTEIN"/>
    <property type="match status" value="1"/>
</dbReference>
<dbReference type="Proteomes" id="UP000429523">
    <property type="component" value="Unassembled WGS sequence"/>
</dbReference>
<dbReference type="PANTHER" id="PTHR37558">
    <property type="entry name" value="HTH CENPB-TYPE DOMAIN-CONTAINING PROTEIN"/>
    <property type="match status" value="1"/>
</dbReference>
<evidence type="ECO:0000313" key="9">
    <source>
        <dbReference type="Proteomes" id="UP000429523"/>
    </source>
</evidence>
<evidence type="ECO:0000313" key="10">
    <source>
        <dbReference type="Proteomes" id="UP000433483"/>
    </source>
</evidence>
<evidence type="ECO:0000313" key="5">
    <source>
        <dbReference type="EMBL" id="KAE9187090.1"/>
    </source>
</evidence>
<evidence type="ECO:0000313" key="12">
    <source>
        <dbReference type="Proteomes" id="UP000440367"/>
    </source>
</evidence>
<dbReference type="EMBL" id="QXFX01000843">
    <property type="protein sequence ID" value="KAE9102784.1"/>
    <property type="molecule type" value="Genomic_DNA"/>
</dbReference>
<dbReference type="EMBL" id="QXGD01001705">
    <property type="protein sequence ID" value="KAE9200645.1"/>
    <property type="molecule type" value="Genomic_DNA"/>
</dbReference>
<dbReference type="Proteomes" id="UP000476176">
    <property type="component" value="Unassembled WGS sequence"/>
</dbReference>
<evidence type="ECO:0000313" key="2">
    <source>
        <dbReference type="EMBL" id="KAE8925711.1"/>
    </source>
</evidence>
<evidence type="ECO:0000313" key="15">
    <source>
        <dbReference type="Proteomes" id="UP000488956"/>
    </source>
</evidence>
<protein>
    <submittedName>
        <fullName evidence="5">Uncharacterized protein</fullName>
    </submittedName>
</protein>
<dbReference type="OrthoDB" id="124949at2759"/>
<feature type="region of interest" description="Disordered" evidence="1">
    <location>
        <begin position="114"/>
        <end position="136"/>
    </location>
</feature>
<proteinExistence type="predicted"/>
<organism evidence="5 10">
    <name type="scientific">Phytophthora fragariae</name>
    <dbReference type="NCBI Taxonomy" id="53985"/>
    <lineage>
        <taxon>Eukaryota</taxon>
        <taxon>Sar</taxon>
        <taxon>Stramenopiles</taxon>
        <taxon>Oomycota</taxon>
        <taxon>Peronosporomycetes</taxon>
        <taxon>Peronosporales</taxon>
        <taxon>Peronosporaceae</taxon>
        <taxon>Phytophthora</taxon>
    </lineage>
</organism>
<evidence type="ECO:0000313" key="8">
    <source>
        <dbReference type="EMBL" id="KAE9290007.1"/>
    </source>
</evidence>
<feature type="compositionally biased region" description="Basic and acidic residues" evidence="1">
    <location>
        <begin position="118"/>
        <end position="136"/>
    </location>
</feature>
<dbReference type="EMBL" id="QXFZ01001525">
    <property type="protein sequence ID" value="KAE9089022.1"/>
    <property type="molecule type" value="Genomic_DNA"/>
</dbReference>
<dbReference type="Proteomes" id="UP000440367">
    <property type="component" value="Unassembled WGS sequence"/>
</dbReference>
<evidence type="ECO:0000313" key="14">
    <source>
        <dbReference type="Proteomes" id="UP000476176"/>
    </source>
</evidence>
<name>A0A6A3WLD6_9STRA</name>
<dbReference type="Proteomes" id="UP000437068">
    <property type="component" value="Unassembled WGS sequence"/>
</dbReference>
<dbReference type="EMBL" id="QXGB01001681">
    <property type="protein sequence ID" value="KAE9187090.1"/>
    <property type="molecule type" value="Genomic_DNA"/>
</dbReference>
<sequence>METTATSNATPTTTPKKRKDPVRFTDETDAALLTEVLAHSPYGAERGSKTAAWGREAAAMVIDVDARRCRERCADILDELAARMRASERGSGLAESHTELDDLLANVAELCEEEEAHQEEKKQLRDKRNEDDERAETMRDEAMVGMKKRKVRHDVLPDLIAHVKARDEANRSLEERKVVNEEARLVIDRARLEQDREERKTLIDLLHCITVKLLPQ</sequence>
<keyword evidence="10" id="KW-1185">Reference proteome</keyword>
<dbReference type="Proteomes" id="UP000488956">
    <property type="component" value="Unassembled WGS sequence"/>
</dbReference>
<evidence type="ECO:0000313" key="11">
    <source>
        <dbReference type="Proteomes" id="UP000437068"/>
    </source>
</evidence>
<evidence type="ECO:0000313" key="3">
    <source>
        <dbReference type="EMBL" id="KAE9089022.1"/>
    </source>
</evidence>
<evidence type="ECO:0000313" key="6">
    <source>
        <dbReference type="EMBL" id="KAE9198863.1"/>
    </source>
</evidence>